<reference evidence="3" key="1">
    <citation type="submission" date="2023-07" db="EMBL/GenBank/DDBJ databases">
        <authorList>
            <person name="Haufschild T."/>
            <person name="Kallscheuer N."/>
            <person name="Hammer J."/>
            <person name="Kohn T."/>
            <person name="Kabuu M."/>
            <person name="Jogler M."/>
            <person name="Wohfarth N."/>
            <person name="Heuer A."/>
            <person name="Rohde M."/>
            <person name="van Teeseling M.C.F."/>
            <person name="Jogler C."/>
        </authorList>
    </citation>
    <scope>NUCLEOTIDE SEQUENCE</scope>
    <source>
        <strain evidence="2">Strain 138</strain>
        <strain evidence="3">Strain 318</strain>
    </source>
</reference>
<dbReference type="EMBL" id="CP130613">
    <property type="protein sequence ID" value="WKW14982.1"/>
    <property type="molecule type" value="Genomic_DNA"/>
</dbReference>
<evidence type="ECO:0000256" key="1">
    <source>
        <dbReference type="SAM" id="MobiDB-lite"/>
    </source>
</evidence>
<dbReference type="AlphaFoldDB" id="A0AA49Q7E3"/>
<feature type="region of interest" description="Disordered" evidence="1">
    <location>
        <begin position="122"/>
        <end position="175"/>
    </location>
</feature>
<keyword evidence="4" id="KW-1185">Reference proteome</keyword>
<feature type="compositionally biased region" description="Pro residues" evidence="1">
    <location>
        <begin position="233"/>
        <end position="263"/>
    </location>
</feature>
<proteinExistence type="predicted"/>
<dbReference type="RefSeq" id="WP_367887748.1">
    <property type="nucleotide sequence ID" value="NZ_CP130612.1"/>
</dbReference>
<gene>
    <name evidence="2" type="ORF">Strain138_001347</name>
    <name evidence="3" type="ORF">Strain318_001347</name>
</gene>
<sequence length="347" mass="36642">MKKADSSRLETLEALIAEKRRQETFLAKLEERRAGTPEHVFKRLYDEYLTKLTDAQVKAAAEAESLSGGLEDDDAALQEVEGRLAALEEERLEVQLRADVEEWDAKETQKKLTAMTAAISMAEKERDARRAVAERTRALLAEARGGTPAAPQTAVPPAAAAAAPPMRPTTAAMTGGPNFDELAFLNSVVGRASTPSAPAPRESKPIVQPPEAKDAKESKDAEPVAPAASIPASVPPSPAPPPPPIQPLPAPATPTPPATPSVPPAASVQPSLNLETPTPAPAPDAAEEPAPQAEAEDDEEPSTPSPLGRPTPRTSQQVKTLKCAECGSMNYPTEWYCERCGGELAAL</sequence>
<feature type="compositionally biased region" description="Low complexity" evidence="1">
    <location>
        <begin position="223"/>
        <end position="232"/>
    </location>
</feature>
<dbReference type="EMBL" id="CP130612">
    <property type="protein sequence ID" value="WKW12073.1"/>
    <property type="molecule type" value="Genomic_DNA"/>
</dbReference>
<feature type="compositionally biased region" description="Low complexity" evidence="1">
    <location>
        <begin position="138"/>
        <end position="174"/>
    </location>
</feature>
<feature type="compositionally biased region" description="Basic and acidic residues" evidence="1">
    <location>
        <begin position="211"/>
        <end position="222"/>
    </location>
</feature>
<protein>
    <recommendedName>
        <fullName evidence="5">RanBP2-type domain-containing protein</fullName>
    </recommendedName>
</protein>
<evidence type="ECO:0000313" key="4">
    <source>
        <dbReference type="Proteomes" id="UP001229955"/>
    </source>
</evidence>
<accession>A0AA49Q4M2</accession>
<evidence type="ECO:0000313" key="3">
    <source>
        <dbReference type="EMBL" id="WKW14982.1"/>
    </source>
</evidence>
<accession>A0AA49Q7E3</accession>
<name>A0AA49Q7E3_9BACT</name>
<evidence type="ECO:0008006" key="5">
    <source>
        <dbReference type="Google" id="ProtNLM"/>
    </source>
</evidence>
<organism evidence="3 4">
    <name type="scientific">Pseudogemmatithrix spongiicola</name>
    <dbReference type="NCBI Taxonomy" id="3062599"/>
    <lineage>
        <taxon>Bacteria</taxon>
        <taxon>Pseudomonadati</taxon>
        <taxon>Gemmatimonadota</taxon>
        <taxon>Gemmatimonadia</taxon>
        <taxon>Gemmatimonadales</taxon>
        <taxon>Gemmatimonadaceae</taxon>
        <taxon>Pseudogemmatithrix</taxon>
    </lineage>
</organism>
<dbReference type="Proteomes" id="UP001229955">
    <property type="component" value="Chromosome"/>
</dbReference>
<feature type="compositionally biased region" description="Basic and acidic residues" evidence="1">
    <location>
        <begin position="122"/>
        <end position="137"/>
    </location>
</feature>
<feature type="region of interest" description="Disordered" evidence="1">
    <location>
        <begin position="193"/>
        <end position="319"/>
    </location>
</feature>
<evidence type="ECO:0000313" key="2">
    <source>
        <dbReference type="EMBL" id="WKW12073.1"/>
    </source>
</evidence>
<dbReference type="KEGG" id="pspc:Strain318_001347"/>
<feature type="compositionally biased region" description="Low complexity" evidence="1">
    <location>
        <begin position="264"/>
        <end position="277"/>
    </location>
</feature>